<organism evidence="2 3">
    <name type="scientific">Plectus sambesii</name>
    <dbReference type="NCBI Taxonomy" id="2011161"/>
    <lineage>
        <taxon>Eukaryota</taxon>
        <taxon>Metazoa</taxon>
        <taxon>Ecdysozoa</taxon>
        <taxon>Nematoda</taxon>
        <taxon>Chromadorea</taxon>
        <taxon>Plectida</taxon>
        <taxon>Plectina</taxon>
        <taxon>Plectoidea</taxon>
        <taxon>Plectidae</taxon>
        <taxon>Plectus</taxon>
    </lineage>
</organism>
<keyword evidence="2" id="KW-1185">Reference proteome</keyword>
<dbReference type="Proteomes" id="UP000887566">
    <property type="component" value="Unplaced"/>
</dbReference>
<protein>
    <submittedName>
        <fullName evidence="3">Uncharacterized protein</fullName>
    </submittedName>
</protein>
<evidence type="ECO:0000313" key="3">
    <source>
        <dbReference type="WBParaSite" id="PSAMB.scaffold4241size15244.g23797.t1"/>
    </source>
</evidence>
<sequence length="270" mass="29532">MSGGRCQRLSGGRQLRPPYCIPGSTRAAKRATPRRLLCSSWQSAYGCQANSADAHDSCRTMMQSSADALHSVDAKVQYVSPTTVLLTYSDQESSSLLHDHFHKSLHKLNDQPGTCARKKVPRSFFTRPKKPPKSVPLPASTGPITHQKMCREPPPAYRPYLAPGPSSWTNPYAQSFVSPRPNDLAVWAHKAPPSSAVTAHYQPPYPGFLDLNAARAPYQYSTNPYHHHPPPQDAAGLTPPSYAPGITGLQYHGTGYIDPLAPSTTWASFM</sequence>
<feature type="region of interest" description="Disordered" evidence="1">
    <location>
        <begin position="124"/>
        <end position="148"/>
    </location>
</feature>
<reference evidence="3" key="1">
    <citation type="submission" date="2022-11" db="UniProtKB">
        <authorList>
            <consortium name="WormBaseParasite"/>
        </authorList>
    </citation>
    <scope>IDENTIFICATION</scope>
</reference>
<dbReference type="WBParaSite" id="PSAMB.scaffold4241size15244.g23797.t1">
    <property type="protein sequence ID" value="PSAMB.scaffold4241size15244.g23797.t1"/>
    <property type="gene ID" value="PSAMB.scaffold4241size15244.g23797"/>
</dbReference>
<accession>A0A914WJV4</accession>
<name>A0A914WJV4_9BILA</name>
<evidence type="ECO:0000313" key="2">
    <source>
        <dbReference type="Proteomes" id="UP000887566"/>
    </source>
</evidence>
<proteinExistence type="predicted"/>
<dbReference type="AlphaFoldDB" id="A0A914WJV4"/>
<evidence type="ECO:0000256" key="1">
    <source>
        <dbReference type="SAM" id="MobiDB-lite"/>
    </source>
</evidence>